<dbReference type="InterPro" id="IPR051052">
    <property type="entry name" value="Diverse_substrate_MTase"/>
</dbReference>
<evidence type="ECO:0000256" key="3">
    <source>
        <dbReference type="ARBA" id="ARBA00022679"/>
    </source>
</evidence>
<keyword evidence="2" id="KW-0489">Methyltransferase</keyword>
<name>A0A5K7ZXM4_9BACT</name>
<organism evidence="5 6">
    <name type="scientific">Desulfosarcina ovata subsp. sediminis</name>
    <dbReference type="NCBI Taxonomy" id="885957"/>
    <lineage>
        <taxon>Bacteria</taxon>
        <taxon>Pseudomonadati</taxon>
        <taxon>Thermodesulfobacteriota</taxon>
        <taxon>Desulfobacteria</taxon>
        <taxon>Desulfobacterales</taxon>
        <taxon>Desulfosarcinaceae</taxon>
        <taxon>Desulfosarcina</taxon>
    </lineage>
</organism>
<dbReference type="PANTHER" id="PTHR44942:SF4">
    <property type="entry name" value="METHYLTRANSFERASE TYPE 11 DOMAIN-CONTAINING PROTEIN"/>
    <property type="match status" value="1"/>
</dbReference>
<comment type="similarity">
    <text evidence="1">Belongs to the methyltransferase superfamily.</text>
</comment>
<dbReference type="InterPro" id="IPR029063">
    <property type="entry name" value="SAM-dependent_MTases_sf"/>
</dbReference>
<dbReference type="GO" id="GO:0008757">
    <property type="term" value="F:S-adenosylmethionine-dependent methyltransferase activity"/>
    <property type="evidence" value="ECO:0007669"/>
    <property type="project" value="InterPro"/>
</dbReference>
<dbReference type="InterPro" id="IPR013216">
    <property type="entry name" value="Methyltransf_11"/>
</dbReference>
<dbReference type="Pfam" id="PF08241">
    <property type="entry name" value="Methyltransf_11"/>
    <property type="match status" value="1"/>
</dbReference>
<dbReference type="PANTHER" id="PTHR44942">
    <property type="entry name" value="METHYLTRANSF_11 DOMAIN-CONTAINING PROTEIN"/>
    <property type="match status" value="1"/>
</dbReference>
<dbReference type="EMBL" id="AP021876">
    <property type="protein sequence ID" value="BBO85025.1"/>
    <property type="molecule type" value="Genomic_DNA"/>
</dbReference>
<evidence type="ECO:0000313" key="5">
    <source>
        <dbReference type="EMBL" id="BBO85025.1"/>
    </source>
</evidence>
<evidence type="ECO:0000256" key="1">
    <source>
        <dbReference type="ARBA" id="ARBA00008361"/>
    </source>
</evidence>
<reference evidence="5 6" key="1">
    <citation type="submission" date="2019-11" db="EMBL/GenBank/DDBJ databases">
        <title>Comparative genomics of hydrocarbon-degrading Desulfosarcina strains.</title>
        <authorList>
            <person name="Watanabe M."/>
            <person name="Kojima H."/>
            <person name="Fukui M."/>
        </authorList>
    </citation>
    <scope>NUCLEOTIDE SEQUENCE [LARGE SCALE GENOMIC DNA]</scope>
    <source>
        <strain evidence="5 6">28bB2T</strain>
    </source>
</reference>
<dbReference type="KEGG" id="dov:DSCO28_55910"/>
<dbReference type="RefSeq" id="WP_155324764.1">
    <property type="nucleotide sequence ID" value="NZ_AP021876.1"/>
</dbReference>
<proteinExistence type="inferred from homology"/>
<keyword evidence="3" id="KW-0808">Transferase</keyword>
<dbReference type="Gene3D" id="3.40.50.150">
    <property type="entry name" value="Vaccinia Virus protein VP39"/>
    <property type="match status" value="1"/>
</dbReference>
<evidence type="ECO:0000313" key="6">
    <source>
        <dbReference type="Proteomes" id="UP000425960"/>
    </source>
</evidence>
<sequence length="218" mass="24969">MKTNSDRKLSEKIVEFVNLKNKKVLEVGCGDGRITSLLAGKPKELIAIDPDEIKIMEARKNISGVIFYISPGEHTPFSDEYFDLVIFTLSLHHQDSDSGIEEAKRITKKDGEILVFEPVVEGEVEQVFSFVYNENQDNLDAQKSIQNSGLKIKNNETFTAEWVFDDKLDLCQSLFEYYDLFFDPFIAEKIIIFLGEKSECRPIELSDLMSIQLLKKDQ</sequence>
<evidence type="ECO:0000256" key="2">
    <source>
        <dbReference type="ARBA" id="ARBA00022603"/>
    </source>
</evidence>
<dbReference type="GO" id="GO:0032259">
    <property type="term" value="P:methylation"/>
    <property type="evidence" value="ECO:0007669"/>
    <property type="project" value="UniProtKB-KW"/>
</dbReference>
<dbReference type="Proteomes" id="UP000425960">
    <property type="component" value="Chromosome"/>
</dbReference>
<dbReference type="SUPFAM" id="SSF53335">
    <property type="entry name" value="S-adenosyl-L-methionine-dependent methyltransferases"/>
    <property type="match status" value="1"/>
</dbReference>
<accession>A0A5K7ZXM4</accession>
<dbReference type="CDD" id="cd02440">
    <property type="entry name" value="AdoMet_MTases"/>
    <property type="match status" value="1"/>
</dbReference>
<gene>
    <name evidence="5" type="ORF">DSCO28_55910</name>
</gene>
<feature type="domain" description="Methyltransferase type 11" evidence="4">
    <location>
        <begin position="25"/>
        <end position="114"/>
    </location>
</feature>
<dbReference type="AlphaFoldDB" id="A0A5K7ZXM4"/>
<protein>
    <recommendedName>
        <fullName evidence="4">Methyltransferase type 11 domain-containing protein</fullName>
    </recommendedName>
</protein>
<evidence type="ECO:0000259" key="4">
    <source>
        <dbReference type="Pfam" id="PF08241"/>
    </source>
</evidence>